<gene>
    <name evidence="1" type="ORF">CEY11_13070</name>
</gene>
<dbReference type="EMBL" id="NJIH01000007">
    <property type="protein sequence ID" value="OWT59114.1"/>
    <property type="molecule type" value="Genomic_DNA"/>
</dbReference>
<keyword evidence="2" id="KW-1185">Reference proteome</keyword>
<evidence type="ECO:0000313" key="2">
    <source>
        <dbReference type="Proteomes" id="UP000214603"/>
    </source>
</evidence>
<dbReference type="InterPro" id="IPR052342">
    <property type="entry name" value="MCH/BMMD"/>
</dbReference>
<dbReference type="RefSeq" id="WP_088603845.1">
    <property type="nucleotide sequence ID" value="NZ_NJIH01000007.1"/>
</dbReference>
<organism evidence="1 2">
    <name type="scientific">Candidimonas nitroreducens</name>
    <dbReference type="NCBI Taxonomy" id="683354"/>
    <lineage>
        <taxon>Bacteria</taxon>
        <taxon>Pseudomonadati</taxon>
        <taxon>Pseudomonadota</taxon>
        <taxon>Betaproteobacteria</taxon>
        <taxon>Burkholderiales</taxon>
        <taxon>Alcaligenaceae</taxon>
        <taxon>Candidimonas</taxon>
    </lineage>
</organism>
<reference evidence="2" key="1">
    <citation type="submission" date="2017-06" db="EMBL/GenBank/DDBJ databases">
        <title>Herbaspirillum phytohormonus sp. nov., isolated from the root nodule of Robinia pseudoacacia in lead-zinc mine.</title>
        <authorList>
            <person name="Fan M."/>
            <person name="Lin Y."/>
        </authorList>
    </citation>
    <scope>NUCLEOTIDE SEQUENCE [LARGE SCALE GENOMIC DNA]</scope>
    <source>
        <strain evidence="2">SC-089</strain>
    </source>
</reference>
<dbReference type="Proteomes" id="UP000214603">
    <property type="component" value="Unassembled WGS sequence"/>
</dbReference>
<sequence length="164" mass="18030">MTSDEIKQFPVAGKGHYFEDFTPGRVFEHARGRTLLAADNQLYSALTVQMNPLYVDRLAAKAVGHPDMPIQPYLVFATVFGLTVEDLSENGGAFLGVDNLSFERPVYPGATLRARSTVQGKRPSAKNPGFGIVTWFTEGFDPESGRVLTFMRTNMVRARAEVAA</sequence>
<dbReference type="AlphaFoldDB" id="A0A225MCU4"/>
<dbReference type="PANTHER" id="PTHR43664">
    <property type="entry name" value="MONOAMINE OXIDASE-RELATED"/>
    <property type="match status" value="1"/>
</dbReference>
<protein>
    <submittedName>
        <fullName evidence="1">Dehydratase</fullName>
    </submittedName>
</protein>
<dbReference type="CDD" id="cd03451">
    <property type="entry name" value="FkbR2"/>
    <property type="match status" value="1"/>
</dbReference>
<dbReference type="OrthoDB" id="6703795at2"/>
<dbReference type="Pfam" id="PF19315">
    <property type="entry name" value="MC_hydratase"/>
    <property type="match status" value="1"/>
</dbReference>
<dbReference type="GO" id="GO:0016829">
    <property type="term" value="F:lyase activity"/>
    <property type="evidence" value="ECO:0007669"/>
    <property type="project" value="InterPro"/>
</dbReference>
<dbReference type="InterPro" id="IPR048274">
    <property type="entry name" value="MC_hydratase"/>
</dbReference>
<dbReference type="InterPro" id="IPR029069">
    <property type="entry name" value="HotDog_dom_sf"/>
</dbReference>
<proteinExistence type="predicted"/>
<name>A0A225MCU4_9BURK</name>
<dbReference type="SUPFAM" id="SSF54637">
    <property type="entry name" value="Thioesterase/thiol ester dehydrase-isomerase"/>
    <property type="match status" value="1"/>
</dbReference>
<dbReference type="PANTHER" id="PTHR43664:SF1">
    <property type="entry name" value="BETA-METHYLMALYL-COA DEHYDRATASE"/>
    <property type="match status" value="1"/>
</dbReference>
<accession>A0A225MCU4</accession>
<comment type="caution">
    <text evidence="1">The sequence shown here is derived from an EMBL/GenBank/DDBJ whole genome shotgun (WGS) entry which is preliminary data.</text>
</comment>
<evidence type="ECO:0000313" key="1">
    <source>
        <dbReference type="EMBL" id="OWT59114.1"/>
    </source>
</evidence>
<dbReference type="Gene3D" id="3.10.129.10">
    <property type="entry name" value="Hotdog Thioesterase"/>
    <property type="match status" value="1"/>
</dbReference>